<evidence type="ECO:0000313" key="3">
    <source>
        <dbReference type="EMBL" id="PWG18366.1"/>
    </source>
</evidence>
<dbReference type="Proteomes" id="UP000245293">
    <property type="component" value="Unassembled WGS sequence"/>
</dbReference>
<dbReference type="PROSITE" id="PS50206">
    <property type="entry name" value="RHODANESE_3"/>
    <property type="match status" value="1"/>
</dbReference>
<accession>A0A2V1P7Q7</accession>
<sequence>MPKPFATLAEFLAHGFDEVIDVRSPAEFAEDHIPGAINLPALSNEERARVGTIYTQVAPFEARKIGAALVARNVARHLETELADRDGGWQPLVYCWRGGQRSGSVATILKAVGWRAETIEGGYQSYRRLVHAALYEAPVSHRFILLDGYTGTAKTDILHRLEQLGIQVLDLEGMAGHRGSILGGQADAQPSQKAFESALACRLAGLDPARPVVLEAESSKIGERIIPPMVWAAMKTAPRIVISAPMEARAAYLVDAYDDVISRRDELVARLTILKRHRGAAVVENWIDLLDRGDLAGLARALMEDHYDPSYAKSRAAHHAKALHELRAEALDPQGRSDLAGRIARIVTVEG</sequence>
<dbReference type="RefSeq" id="WP_109385337.1">
    <property type="nucleotide sequence ID" value="NZ_QETF01000001.1"/>
</dbReference>
<dbReference type="InterPro" id="IPR001763">
    <property type="entry name" value="Rhodanese-like_dom"/>
</dbReference>
<protein>
    <submittedName>
        <fullName evidence="3">tRNA 2-selenouridine(34) synthase MnmH</fullName>
    </submittedName>
</protein>
<keyword evidence="1" id="KW-0711">Selenium</keyword>
<dbReference type="NCBIfam" id="TIGR03167">
    <property type="entry name" value="tRNA_sel_U_synt"/>
    <property type="match status" value="1"/>
</dbReference>
<dbReference type="NCBIfam" id="NF008750">
    <property type="entry name" value="PRK11784.1-2"/>
    <property type="match status" value="1"/>
</dbReference>
<dbReference type="InterPro" id="IPR036873">
    <property type="entry name" value="Rhodanese-like_dom_sf"/>
</dbReference>
<proteinExistence type="predicted"/>
<dbReference type="AlphaFoldDB" id="A0A2V1P7Q7"/>
<dbReference type="Gene3D" id="3.40.250.10">
    <property type="entry name" value="Rhodanese-like domain"/>
    <property type="match status" value="1"/>
</dbReference>
<dbReference type="Pfam" id="PF00581">
    <property type="entry name" value="Rhodanese"/>
    <property type="match status" value="1"/>
</dbReference>
<reference evidence="4" key="1">
    <citation type="submission" date="2018-05" db="EMBL/GenBank/DDBJ databases">
        <authorList>
            <person name="Du Z."/>
            <person name="Wang X."/>
        </authorList>
    </citation>
    <scope>NUCLEOTIDE SEQUENCE [LARGE SCALE GENOMIC DNA]</scope>
    <source>
        <strain evidence="4">WDS4C29</strain>
    </source>
</reference>
<dbReference type="SMART" id="SM00450">
    <property type="entry name" value="RHOD"/>
    <property type="match status" value="1"/>
</dbReference>
<evidence type="ECO:0000256" key="1">
    <source>
        <dbReference type="ARBA" id="ARBA00023266"/>
    </source>
</evidence>
<dbReference type="EMBL" id="QETF01000001">
    <property type="protein sequence ID" value="PWG18366.1"/>
    <property type="molecule type" value="Genomic_DNA"/>
</dbReference>
<dbReference type="GO" id="GO:0004792">
    <property type="term" value="F:thiosulfate-cyanide sulfurtransferase activity"/>
    <property type="evidence" value="ECO:0007669"/>
    <property type="project" value="InterPro"/>
</dbReference>
<organism evidence="3 4">
    <name type="scientific">Salibaculum griseiflavum</name>
    <dbReference type="NCBI Taxonomy" id="1914409"/>
    <lineage>
        <taxon>Bacteria</taxon>
        <taxon>Pseudomonadati</taxon>
        <taxon>Pseudomonadota</taxon>
        <taxon>Alphaproteobacteria</taxon>
        <taxon>Rhodobacterales</taxon>
        <taxon>Roseobacteraceae</taxon>
        <taxon>Salibaculum</taxon>
    </lineage>
</organism>
<dbReference type="PANTHER" id="PTHR30401">
    <property type="entry name" value="TRNA 2-SELENOURIDINE SYNTHASE"/>
    <property type="match status" value="1"/>
</dbReference>
<evidence type="ECO:0000313" key="4">
    <source>
        <dbReference type="Proteomes" id="UP000245293"/>
    </source>
</evidence>
<dbReference type="GO" id="GO:0002098">
    <property type="term" value="P:tRNA wobble uridine modification"/>
    <property type="evidence" value="ECO:0007669"/>
    <property type="project" value="InterPro"/>
</dbReference>
<dbReference type="OrthoDB" id="9808735at2"/>
<dbReference type="SUPFAM" id="SSF52821">
    <property type="entry name" value="Rhodanese/Cell cycle control phosphatase"/>
    <property type="match status" value="1"/>
</dbReference>
<keyword evidence="4" id="KW-1185">Reference proteome</keyword>
<name>A0A2V1P7Q7_9RHOB</name>
<gene>
    <name evidence="3" type="ORF">DFK10_00080</name>
</gene>
<feature type="domain" description="Rhodanese" evidence="2">
    <location>
        <begin position="19"/>
        <end position="135"/>
    </location>
</feature>
<dbReference type="Pfam" id="PF26341">
    <property type="entry name" value="AAA_SelU"/>
    <property type="match status" value="1"/>
</dbReference>
<dbReference type="PROSITE" id="PS00380">
    <property type="entry name" value="RHODANESE_1"/>
    <property type="match status" value="1"/>
</dbReference>
<evidence type="ECO:0000259" key="2">
    <source>
        <dbReference type="PROSITE" id="PS50206"/>
    </source>
</evidence>
<dbReference type="InterPro" id="IPR001307">
    <property type="entry name" value="Thiosulphate_STrfase_CS"/>
</dbReference>
<dbReference type="InterPro" id="IPR058840">
    <property type="entry name" value="AAA_SelU"/>
</dbReference>
<dbReference type="InterPro" id="IPR017582">
    <property type="entry name" value="SelU"/>
</dbReference>
<dbReference type="GO" id="GO:0043828">
    <property type="term" value="F:tRNA 2-selenouridine synthase activity"/>
    <property type="evidence" value="ECO:0007669"/>
    <property type="project" value="InterPro"/>
</dbReference>
<comment type="caution">
    <text evidence="3">The sequence shown here is derived from an EMBL/GenBank/DDBJ whole genome shotgun (WGS) entry which is preliminary data.</text>
</comment>
<dbReference type="NCBIfam" id="NF008752">
    <property type="entry name" value="PRK11784.1-4"/>
    <property type="match status" value="1"/>
</dbReference>
<dbReference type="PANTHER" id="PTHR30401:SF0">
    <property type="entry name" value="TRNA 2-SELENOURIDINE SYNTHASE"/>
    <property type="match status" value="1"/>
</dbReference>